<reference evidence="1 2" key="1">
    <citation type="submission" date="2016-03" db="EMBL/GenBank/DDBJ databases">
        <title>Genome sequence of Rhodococcus kyotonensis KB10.</title>
        <authorList>
            <person name="Jeong H."/>
            <person name="Hong C.E."/>
            <person name="Jo S.H."/>
            <person name="Park J.M."/>
        </authorList>
    </citation>
    <scope>NUCLEOTIDE SEQUENCE [LARGE SCALE GENOMIC DNA]</scope>
    <source>
        <strain evidence="1 2">KB10</strain>
    </source>
</reference>
<evidence type="ECO:0000313" key="2">
    <source>
        <dbReference type="Proteomes" id="UP000077519"/>
    </source>
</evidence>
<dbReference type="EMBL" id="LVHI01000014">
    <property type="protein sequence ID" value="OAK53905.1"/>
    <property type="molecule type" value="Genomic_DNA"/>
</dbReference>
<dbReference type="RefSeq" id="WP_068426559.1">
    <property type="nucleotide sequence ID" value="NZ_LVHI01000014.1"/>
</dbReference>
<sequence length="99" mass="9909">MEAAIAVASIVAVVVMCIGAILAVSLHVRCVDAARETARLVARGDTVSTVDLAPDEARVTVTSTGGFVTVRVEADTALPGLTVSAQAVAAIESADDDGS</sequence>
<dbReference type="Proteomes" id="UP000077519">
    <property type="component" value="Unassembled WGS sequence"/>
</dbReference>
<protein>
    <submittedName>
        <fullName evidence="1">Pilus biosynthesis protein TadE</fullName>
    </submittedName>
</protein>
<dbReference type="NCBIfam" id="NF041390">
    <property type="entry name" value="TadE_Rv3655c"/>
    <property type="match status" value="1"/>
</dbReference>
<proteinExistence type="predicted"/>
<name>A0A177YEM2_9NOCA</name>
<dbReference type="AlphaFoldDB" id="A0A177YEM2"/>
<keyword evidence="2" id="KW-1185">Reference proteome</keyword>
<gene>
    <name evidence="1" type="ORF">A3K89_21600</name>
</gene>
<evidence type="ECO:0000313" key="1">
    <source>
        <dbReference type="EMBL" id="OAK53905.1"/>
    </source>
</evidence>
<organism evidence="1 2">
    <name type="scientific">Rhodococcoides kyotonense</name>
    <dbReference type="NCBI Taxonomy" id="398843"/>
    <lineage>
        <taxon>Bacteria</taxon>
        <taxon>Bacillati</taxon>
        <taxon>Actinomycetota</taxon>
        <taxon>Actinomycetes</taxon>
        <taxon>Mycobacteriales</taxon>
        <taxon>Nocardiaceae</taxon>
        <taxon>Rhodococcoides</taxon>
    </lineage>
</organism>
<accession>A0A177YEM2</accession>
<dbReference type="InterPro" id="IPR049790">
    <property type="entry name" value="Rv3655c/TadE"/>
</dbReference>
<comment type="caution">
    <text evidence="1">The sequence shown here is derived from an EMBL/GenBank/DDBJ whole genome shotgun (WGS) entry which is preliminary data.</text>
</comment>